<evidence type="ECO:0000313" key="2">
    <source>
        <dbReference type="Proteomes" id="UP000189161"/>
    </source>
</evidence>
<reference evidence="1 2" key="1">
    <citation type="submission" date="2016-10" db="EMBL/GenBank/DDBJ databases">
        <title>Rodentibacter gen. nov. and new species.</title>
        <authorList>
            <person name="Christensen H."/>
        </authorList>
    </citation>
    <scope>NUCLEOTIDE SEQUENCE [LARGE SCALE GENOMIC DNA]</scope>
    <source>
        <strain evidence="1 2">H1987082031</strain>
    </source>
</reference>
<dbReference type="GO" id="GO:0000271">
    <property type="term" value="P:polysaccharide biosynthetic process"/>
    <property type="evidence" value="ECO:0007669"/>
    <property type="project" value="InterPro"/>
</dbReference>
<dbReference type="InterPro" id="IPR007833">
    <property type="entry name" value="Capsule_polysaccharide_synth"/>
</dbReference>
<dbReference type="GO" id="GO:0015774">
    <property type="term" value="P:polysaccharide transport"/>
    <property type="evidence" value="ECO:0007669"/>
    <property type="project" value="InterPro"/>
</dbReference>
<dbReference type="Pfam" id="PF05159">
    <property type="entry name" value="Capsule_synth"/>
    <property type="match status" value="1"/>
</dbReference>
<name>A0A1V3ITK4_9PAST</name>
<dbReference type="OrthoDB" id="9794206at2"/>
<protein>
    <submittedName>
        <fullName evidence="1">Capsular biosynthesis protein</fullName>
    </submittedName>
</protein>
<dbReference type="Proteomes" id="UP000189161">
    <property type="component" value="Unassembled WGS sequence"/>
</dbReference>
<dbReference type="EMBL" id="MLHL01000095">
    <property type="protein sequence ID" value="OOF45503.1"/>
    <property type="molecule type" value="Genomic_DNA"/>
</dbReference>
<accession>A0A1V3ITK4</accession>
<organism evidence="1 2">
    <name type="scientific">Rodentibacter trehalosifermentans</name>
    <dbReference type="NCBI Taxonomy" id="1908263"/>
    <lineage>
        <taxon>Bacteria</taxon>
        <taxon>Pseudomonadati</taxon>
        <taxon>Pseudomonadota</taxon>
        <taxon>Gammaproteobacteria</taxon>
        <taxon>Pasteurellales</taxon>
        <taxon>Pasteurellaceae</taxon>
        <taxon>Rodentibacter</taxon>
    </lineage>
</organism>
<dbReference type="RefSeq" id="WP_077478858.1">
    <property type="nucleotide sequence ID" value="NZ_MLHL01000095.1"/>
</dbReference>
<keyword evidence="2" id="KW-1185">Reference proteome</keyword>
<gene>
    <name evidence="1" type="ORF">BKK52_12575</name>
</gene>
<evidence type="ECO:0000313" key="1">
    <source>
        <dbReference type="EMBL" id="OOF45503.1"/>
    </source>
</evidence>
<dbReference type="AlphaFoldDB" id="A0A1V3ITK4"/>
<comment type="caution">
    <text evidence="1">The sequence shown here is derived from an EMBL/GenBank/DDBJ whole genome shotgun (WGS) entry which is preliminary data.</text>
</comment>
<proteinExistence type="predicted"/>
<sequence>MNFLILVNNAPRYKYFYNQIAKELESLGHAVYYAIDSIRSIYLEPIAEIDNNKNSYFFNQYLKENFLTSESIAPKSGDKKEFWGDIFYSDFDRFLVHNYNLERNTHYWINVKQNLDKFFEKIIIENNIDCILYENVSNTFAYMAYKKAIELNKKYIGLIMSRIPNYFEIQNSIIDLEVSKIISLAKQTHSEEDKAWFENYKKNISSIQPDYMKSNGLDNVSPLRLLKLQKLKKLYGFFMLGFKYDYKYDFQFGNPFKFIFAEVVKNISRYKNTKLSNRYYLSKIELDKCIKEDNFYIYPIHYHPESSTSVLAPEYTNEYVNIINISNNLPYGTYLYVKDHKSAKGVQSLAFYRKISSLPNVKLINYDVNIKELIIHSKGVITVNSTAGYEALLLEKPVFILGRVFYECFPNVMKLSNFRDIRLINDIKFSQDVAKYFIAYKNYCKKGNIIIKQSYDDKDAKNIKTITKEIVLNAQG</sequence>